<dbReference type="Pfam" id="PF01494">
    <property type="entry name" value="FAD_binding_3"/>
    <property type="match status" value="1"/>
</dbReference>
<keyword evidence="7" id="KW-1185">Reference proteome</keyword>
<dbReference type="GO" id="GO:0071949">
    <property type="term" value="F:FAD binding"/>
    <property type="evidence" value="ECO:0007669"/>
    <property type="project" value="InterPro"/>
</dbReference>
<name>A0A553IBC2_9PEZI</name>
<evidence type="ECO:0000313" key="7">
    <source>
        <dbReference type="Proteomes" id="UP000319160"/>
    </source>
</evidence>
<dbReference type="InterPro" id="IPR036188">
    <property type="entry name" value="FAD/NAD-bd_sf"/>
</dbReference>
<dbReference type="PANTHER" id="PTHR43476">
    <property type="entry name" value="3-(3-HYDROXY-PHENYL)PROPIONATE/3-HYDROXYCINNAMIC ACID HYDROXYLASE"/>
    <property type="match status" value="1"/>
</dbReference>
<comment type="pathway">
    <text evidence="1">Secondary metabolite biosynthesis.</text>
</comment>
<reference evidence="7" key="1">
    <citation type="submission" date="2019-06" db="EMBL/GenBank/DDBJ databases">
        <title>Draft genome sequence of the griseofulvin-producing fungus Xylaria cubensis strain G536.</title>
        <authorList>
            <person name="Mead M.E."/>
            <person name="Raja H.A."/>
            <person name="Steenwyk J.L."/>
            <person name="Knowles S.L."/>
            <person name="Oberlies N.H."/>
            <person name="Rokas A."/>
        </authorList>
    </citation>
    <scope>NUCLEOTIDE SEQUENCE [LARGE SCALE GENOMIC DNA]</scope>
    <source>
        <strain evidence="7">G536</strain>
    </source>
</reference>
<dbReference type="AlphaFoldDB" id="A0A553IBC2"/>
<evidence type="ECO:0000256" key="2">
    <source>
        <dbReference type="ARBA" id="ARBA00022630"/>
    </source>
</evidence>
<dbReference type="PRINTS" id="PR00420">
    <property type="entry name" value="RNGMNOXGNASE"/>
</dbReference>
<evidence type="ECO:0000259" key="5">
    <source>
        <dbReference type="Pfam" id="PF01494"/>
    </source>
</evidence>
<dbReference type="InterPro" id="IPR050631">
    <property type="entry name" value="PheA/TfdB_FAD_monoxygenase"/>
</dbReference>
<evidence type="ECO:0000313" key="6">
    <source>
        <dbReference type="EMBL" id="TRX97498.1"/>
    </source>
</evidence>
<evidence type="ECO:0000256" key="4">
    <source>
        <dbReference type="ARBA" id="ARBA00023002"/>
    </source>
</evidence>
<dbReference type="PANTHER" id="PTHR43476:SF3">
    <property type="entry name" value="FAD-BINDING MONOOXYGENASE"/>
    <property type="match status" value="1"/>
</dbReference>
<keyword evidence="4" id="KW-0560">Oxidoreductase</keyword>
<dbReference type="STRING" id="2512241.A0A553IBC2"/>
<gene>
    <name evidence="6" type="ORF">FHL15_001776</name>
</gene>
<proteinExistence type="predicted"/>
<dbReference type="GO" id="GO:0016491">
    <property type="term" value="F:oxidoreductase activity"/>
    <property type="evidence" value="ECO:0007669"/>
    <property type="project" value="UniProtKB-KW"/>
</dbReference>
<keyword evidence="2" id="KW-0285">Flavoprotein</keyword>
<evidence type="ECO:0000256" key="1">
    <source>
        <dbReference type="ARBA" id="ARBA00005179"/>
    </source>
</evidence>
<dbReference type="SUPFAM" id="SSF51905">
    <property type="entry name" value="FAD/NAD(P)-binding domain"/>
    <property type="match status" value="1"/>
</dbReference>
<feature type="domain" description="FAD-binding" evidence="5">
    <location>
        <begin position="4"/>
        <end position="365"/>
    </location>
</feature>
<keyword evidence="3" id="KW-0274">FAD</keyword>
<dbReference type="InterPro" id="IPR002938">
    <property type="entry name" value="FAD-bd"/>
</dbReference>
<dbReference type="EMBL" id="VFLP01000006">
    <property type="protein sequence ID" value="TRX97498.1"/>
    <property type="molecule type" value="Genomic_DNA"/>
</dbReference>
<sequence>MDTTEVIIVGAGPAGLALAIGLSKLKVKSVILEKNTEIAEDPRGVAVTLDAVRICWDLGLGEDMDKIGHASPHFNFHKTSWLNAPFFCTDAAPDSFGQTLPNAIFQVQPMLESAMRDKLKDSQYCELRCGCTVTGRKQSGNDVIVEYTDAQEERNTIRGSWLVGADGKRGVVRKHFLEPTAGIRQVDSAYKYDGTWVAANLEISLPTPESHPDFPLWKLGYTPTAVYDLFWPIGWHFGSPPGKPLAAGRFGPHESRLWRHEFAQNDWKDTMDAEELLWENLTPMVTRTSDQEGNVFPSGEVMYPLDCIKIKRCRPFRFTHKVVNKWFDDRTILIGDAAHVFPPFGGQGIASGLRDAHQLAWRLMLLQRLPNASRPLCDKILEAWAQERTYSVKLAASLTEFNGQLCNIGDSWGFWLLRNIDWVMRQIPFLPKLPDPFAKNEARGFTPVNGGFFSSEYVGGGRLPQVYLSSQQTSPTLSDSILKPEHTAMTLMVIAGDDPASEMAQARRALDKTEINEAVLSYDSIKVICSEPYTGATENLEVFYPTPVEQLAKAGVPIRPLYAPSNLFSRFDPSTKFVILRADFFTFGLTKDYSELARCITNLKHCLHYEAS</sequence>
<comment type="caution">
    <text evidence="6">The sequence shown here is derived from an EMBL/GenBank/DDBJ whole genome shotgun (WGS) entry which is preliminary data.</text>
</comment>
<dbReference type="OrthoDB" id="2096480at2759"/>
<organism evidence="6 7">
    <name type="scientific">Xylaria flabelliformis</name>
    <dbReference type="NCBI Taxonomy" id="2512241"/>
    <lineage>
        <taxon>Eukaryota</taxon>
        <taxon>Fungi</taxon>
        <taxon>Dikarya</taxon>
        <taxon>Ascomycota</taxon>
        <taxon>Pezizomycotina</taxon>
        <taxon>Sordariomycetes</taxon>
        <taxon>Xylariomycetidae</taxon>
        <taxon>Xylariales</taxon>
        <taxon>Xylariaceae</taxon>
        <taxon>Xylaria</taxon>
    </lineage>
</organism>
<dbReference type="Gene3D" id="3.30.9.10">
    <property type="entry name" value="D-Amino Acid Oxidase, subunit A, domain 2"/>
    <property type="match status" value="1"/>
</dbReference>
<dbReference type="Gene3D" id="3.50.50.60">
    <property type="entry name" value="FAD/NAD(P)-binding domain"/>
    <property type="match status" value="2"/>
</dbReference>
<accession>A0A553IBC2</accession>
<dbReference type="Proteomes" id="UP000319160">
    <property type="component" value="Unassembled WGS sequence"/>
</dbReference>
<evidence type="ECO:0000256" key="3">
    <source>
        <dbReference type="ARBA" id="ARBA00022827"/>
    </source>
</evidence>
<protein>
    <recommendedName>
        <fullName evidence="5">FAD-binding domain-containing protein</fullName>
    </recommendedName>
</protein>